<keyword evidence="2" id="KW-0732">Signal</keyword>
<keyword evidence="3" id="KW-0325">Glycoprotein</keyword>
<feature type="compositionally biased region" description="Low complexity" evidence="4">
    <location>
        <begin position="22"/>
        <end position="35"/>
    </location>
</feature>
<evidence type="ECO:0000256" key="1">
    <source>
        <dbReference type="ARBA" id="ARBA00004167"/>
    </source>
</evidence>
<evidence type="ECO:0000256" key="3">
    <source>
        <dbReference type="ARBA" id="ARBA00023180"/>
    </source>
</evidence>
<sequence>MSSLLLQSPTHKQNHWKRIPQKSSSSAAKTASATATDRNRIQMGHHFRSSSLHLLLFLLLHPWYMLASQHSRSCQNNCGSLTLKYPLGTGYGCGSPRFYPYVTCSFGDGDSNHDQLLLTTHTGSYPITSISYPTSTLTITPPTMSNCSSMQPSPNLGLDWPSPFQLGPSIFILLSCPPPTSSSLTFKGLPICDSTYAYLCASIHTCSAVVSLGLSLFAPTNTCCVYSPANLDPKGDLDLKTLGCASYASVVSLGSYPTDPNKWEYGVALKYNNDVGSTDSYVATNCKACESSGGVCGYEPPRNYFLCVCNNGVNTSTDCYNQLGLSGSASIITITRRFLLGWIGALSLLVMEWD</sequence>
<comment type="caution">
    <text evidence="7">The sequence shown here is derived from an EMBL/GenBank/DDBJ whole genome shotgun (WGS) entry which is preliminary data.</text>
</comment>
<accession>A0A9Q0K8U2</accession>
<feature type="region of interest" description="Disordered" evidence="4">
    <location>
        <begin position="1"/>
        <end position="35"/>
    </location>
</feature>
<dbReference type="InterPro" id="IPR032872">
    <property type="entry name" value="WAK_assoc_C"/>
</dbReference>
<evidence type="ECO:0000256" key="2">
    <source>
        <dbReference type="ARBA" id="ARBA00022729"/>
    </source>
</evidence>
<evidence type="ECO:0000313" key="7">
    <source>
        <dbReference type="EMBL" id="KAJ4966002.1"/>
    </source>
</evidence>
<dbReference type="GO" id="GO:0030247">
    <property type="term" value="F:polysaccharide binding"/>
    <property type="evidence" value="ECO:0007669"/>
    <property type="project" value="InterPro"/>
</dbReference>
<evidence type="ECO:0000313" key="8">
    <source>
        <dbReference type="Proteomes" id="UP001141806"/>
    </source>
</evidence>
<dbReference type="PANTHER" id="PTHR33355">
    <property type="entry name" value="WALL-ASSOCIATED RECEPTOR KINASE CARBOXY-TERMINAL PROTEIN-RELATED"/>
    <property type="match status" value="1"/>
</dbReference>
<comment type="subcellular location">
    <subcellularLocation>
        <location evidence="1">Membrane</location>
        <topology evidence="1">Single-pass membrane protein</topology>
    </subcellularLocation>
</comment>
<feature type="domain" description="Wall-associated receptor kinase galacturonan-binding" evidence="5">
    <location>
        <begin position="74"/>
        <end position="140"/>
    </location>
</feature>
<dbReference type="OrthoDB" id="1933476at2759"/>
<dbReference type="GO" id="GO:0016020">
    <property type="term" value="C:membrane"/>
    <property type="evidence" value="ECO:0007669"/>
    <property type="project" value="UniProtKB-SubCell"/>
</dbReference>
<organism evidence="7 8">
    <name type="scientific">Protea cynaroides</name>
    <dbReference type="NCBI Taxonomy" id="273540"/>
    <lineage>
        <taxon>Eukaryota</taxon>
        <taxon>Viridiplantae</taxon>
        <taxon>Streptophyta</taxon>
        <taxon>Embryophyta</taxon>
        <taxon>Tracheophyta</taxon>
        <taxon>Spermatophyta</taxon>
        <taxon>Magnoliopsida</taxon>
        <taxon>Proteales</taxon>
        <taxon>Proteaceae</taxon>
        <taxon>Protea</taxon>
    </lineage>
</organism>
<reference evidence="7" key="1">
    <citation type="journal article" date="2023" name="Plant J.">
        <title>The genome of the king protea, Protea cynaroides.</title>
        <authorList>
            <person name="Chang J."/>
            <person name="Duong T.A."/>
            <person name="Schoeman C."/>
            <person name="Ma X."/>
            <person name="Roodt D."/>
            <person name="Barker N."/>
            <person name="Li Z."/>
            <person name="Van de Peer Y."/>
            <person name="Mizrachi E."/>
        </authorList>
    </citation>
    <scope>NUCLEOTIDE SEQUENCE</scope>
    <source>
        <tissue evidence="7">Young leaves</tissue>
    </source>
</reference>
<gene>
    <name evidence="7" type="ORF">NE237_017851</name>
</gene>
<protein>
    <submittedName>
        <fullName evidence="7">Uncharacterized protein</fullName>
    </submittedName>
</protein>
<feature type="domain" description="Wall-associated receptor kinase C-terminal" evidence="6">
    <location>
        <begin position="265"/>
        <end position="311"/>
    </location>
</feature>
<keyword evidence="8" id="KW-1185">Reference proteome</keyword>
<evidence type="ECO:0000256" key="4">
    <source>
        <dbReference type="SAM" id="MobiDB-lite"/>
    </source>
</evidence>
<evidence type="ECO:0000259" key="5">
    <source>
        <dbReference type="Pfam" id="PF13947"/>
    </source>
</evidence>
<dbReference type="Pfam" id="PF13947">
    <property type="entry name" value="GUB_WAK_bind"/>
    <property type="match status" value="1"/>
</dbReference>
<dbReference type="EMBL" id="JAMYWD010000007">
    <property type="protein sequence ID" value="KAJ4966002.1"/>
    <property type="molecule type" value="Genomic_DNA"/>
</dbReference>
<dbReference type="InterPro" id="IPR025287">
    <property type="entry name" value="WAK_GUB"/>
</dbReference>
<dbReference type="Proteomes" id="UP001141806">
    <property type="component" value="Unassembled WGS sequence"/>
</dbReference>
<dbReference type="Pfam" id="PF14380">
    <property type="entry name" value="WAK_assoc"/>
    <property type="match status" value="1"/>
</dbReference>
<dbReference type="PANTHER" id="PTHR33355:SF1">
    <property type="entry name" value="WALL-ASSOCIATED RECEPTOR KINASE-LIKE 15"/>
    <property type="match status" value="1"/>
</dbReference>
<feature type="compositionally biased region" description="Polar residues" evidence="4">
    <location>
        <begin position="1"/>
        <end position="11"/>
    </location>
</feature>
<proteinExistence type="predicted"/>
<name>A0A9Q0K8U2_9MAGN</name>
<dbReference type="AlphaFoldDB" id="A0A9Q0K8U2"/>
<evidence type="ECO:0000259" key="6">
    <source>
        <dbReference type="Pfam" id="PF14380"/>
    </source>
</evidence>